<dbReference type="AlphaFoldDB" id="A0A7S3BQG2"/>
<protein>
    <submittedName>
        <fullName evidence="2">Uncharacterized protein</fullName>
    </submittedName>
</protein>
<gene>
    <name evidence="2" type="ORF">HERI1096_LOCUS34252</name>
</gene>
<sequence>MGIGLIRNIGNSSRHGMHGGSVDNDEWVEGVSGEACAHDLFKQITKAHGREATDQRTRGAHEEEVQPKVVMGGANGNGTWPAHWSETRAVSGSSNFGVSQPAVLAYPLRFWERLLQSVIMAHQGKHKGVSTRMGSDGEFNCTAFFGYTRSTCEDFRAAVGSGDVICDSKVFSCFVMEGVFGPIFGDVSARGTLACHDQATWSKYMGPRCTDIVAHCPTREKKYQECADPLDLDCRPPQDVHQCWERELGAVTIRSN</sequence>
<dbReference type="EMBL" id="HBHX01061986">
    <property type="protein sequence ID" value="CAE0142296.1"/>
    <property type="molecule type" value="Transcribed_RNA"/>
</dbReference>
<name>A0A7S3BQG2_9EUKA</name>
<evidence type="ECO:0000313" key="2">
    <source>
        <dbReference type="EMBL" id="CAE0142296.1"/>
    </source>
</evidence>
<accession>A0A7S3BQG2</accession>
<proteinExistence type="predicted"/>
<evidence type="ECO:0000256" key="1">
    <source>
        <dbReference type="SAM" id="MobiDB-lite"/>
    </source>
</evidence>
<organism evidence="2">
    <name type="scientific">Haptolina ericina</name>
    <dbReference type="NCBI Taxonomy" id="156174"/>
    <lineage>
        <taxon>Eukaryota</taxon>
        <taxon>Haptista</taxon>
        <taxon>Haptophyta</taxon>
        <taxon>Prymnesiophyceae</taxon>
        <taxon>Prymnesiales</taxon>
        <taxon>Prymnesiaceae</taxon>
        <taxon>Haptolina</taxon>
    </lineage>
</organism>
<reference evidence="2" key="1">
    <citation type="submission" date="2021-01" db="EMBL/GenBank/DDBJ databases">
        <authorList>
            <person name="Corre E."/>
            <person name="Pelletier E."/>
            <person name="Niang G."/>
            <person name="Scheremetjew M."/>
            <person name="Finn R."/>
            <person name="Kale V."/>
            <person name="Holt S."/>
            <person name="Cochrane G."/>
            <person name="Meng A."/>
            <person name="Brown T."/>
            <person name="Cohen L."/>
        </authorList>
    </citation>
    <scope>NUCLEOTIDE SEQUENCE</scope>
    <source>
        <strain evidence="2">CCMP281</strain>
    </source>
</reference>
<feature type="region of interest" description="Disordered" evidence="1">
    <location>
        <begin position="1"/>
        <end position="21"/>
    </location>
</feature>